<organism evidence="4 5">
    <name type="scientific">Thermocladium modestius</name>
    <dbReference type="NCBI Taxonomy" id="62609"/>
    <lineage>
        <taxon>Archaea</taxon>
        <taxon>Thermoproteota</taxon>
        <taxon>Thermoprotei</taxon>
        <taxon>Thermoproteales</taxon>
        <taxon>Thermoproteaceae</taxon>
        <taxon>Thermocladium</taxon>
    </lineage>
</organism>
<dbReference type="PANTHER" id="PTHR48100">
    <property type="entry name" value="BROAD-SPECIFICITY PHOSPHATASE YOR283W-RELATED"/>
    <property type="match status" value="1"/>
</dbReference>
<evidence type="ECO:0000256" key="2">
    <source>
        <dbReference type="ARBA" id="ARBA00023235"/>
    </source>
</evidence>
<gene>
    <name evidence="4" type="primary">gpmB</name>
    <name evidence="4" type="ORF">GCM10007981_15300</name>
</gene>
<dbReference type="GO" id="GO:0005737">
    <property type="term" value="C:cytoplasm"/>
    <property type="evidence" value="ECO:0007669"/>
    <property type="project" value="TreeGrafter"/>
</dbReference>
<dbReference type="PIRSF" id="PIRSF000709">
    <property type="entry name" value="6PFK_2-Ptase"/>
    <property type="match status" value="1"/>
</dbReference>
<dbReference type="OrthoDB" id="304253at2157"/>
<evidence type="ECO:0000256" key="3">
    <source>
        <dbReference type="PIRSR" id="PIRSR613078-2"/>
    </source>
</evidence>
<comment type="caution">
    <text evidence="4">The sequence shown here is derived from an EMBL/GenBank/DDBJ whole genome shotgun (WGS) entry which is preliminary data.</text>
</comment>
<dbReference type="SMART" id="SM00855">
    <property type="entry name" value="PGAM"/>
    <property type="match status" value="1"/>
</dbReference>
<feature type="binding site" evidence="3">
    <location>
        <begin position="6"/>
        <end position="13"/>
    </location>
    <ligand>
        <name>substrate</name>
    </ligand>
</feature>
<sequence>MIFLVRHGESTFNVMGILHSSTIDEGPLSDKGREEAAAAARFLKRLGFNGRVYSSPLRRARETASFFTDDFVIDDRLREVGMGAWEKKRITDIPEFHLYSQDPVRNPPPGGESIVSVLDRVTSILNEVEDGSVLVSHWLPIAVAIAAALGMPLNNIYRMRIGNASISALSKKDGGWVVEFINIRPRDMELIVGGSIQ</sequence>
<keyword evidence="2" id="KW-0413">Isomerase</keyword>
<dbReference type="RefSeq" id="WP_188596800.1">
    <property type="nucleotide sequence ID" value="NZ_BMNL01000003.1"/>
</dbReference>
<dbReference type="CDD" id="cd07067">
    <property type="entry name" value="HP_PGM_like"/>
    <property type="match status" value="1"/>
</dbReference>
<dbReference type="PROSITE" id="PS00175">
    <property type="entry name" value="PG_MUTASE"/>
    <property type="match status" value="1"/>
</dbReference>
<dbReference type="PANTHER" id="PTHR48100:SF1">
    <property type="entry name" value="HISTIDINE PHOSPHATASE FAMILY PROTEIN-RELATED"/>
    <property type="match status" value="1"/>
</dbReference>
<keyword evidence="5" id="KW-1185">Reference proteome</keyword>
<dbReference type="InterPro" id="IPR013078">
    <property type="entry name" value="His_Pase_superF_clade-1"/>
</dbReference>
<dbReference type="GO" id="GO:0016791">
    <property type="term" value="F:phosphatase activity"/>
    <property type="evidence" value="ECO:0007669"/>
    <property type="project" value="TreeGrafter"/>
</dbReference>
<feature type="binding site" evidence="3">
    <location>
        <position position="59"/>
    </location>
    <ligand>
        <name>substrate</name>
    </ligand>
</feature>
<dbReference type="Pfam" id="PF00300">
    <property type="entry name" value="His_Phos_1"/>
    <property type="match status" value="1"/>
</dbReference>
<dbReference type="Proteomes" id="UP000610960">
    <property type="component" value="Unassembled WGS sequence"/>
</dbReference>
<evidence type="ECO:0000313" key="5">
    <source>
        <dbReference type="Proteomes" id="UP000610960"/>
    </source>
</evidence>
<dbReference type="EMBL" id="BMNL01000003">
    <property type="protein sequence ID" value="GGP21844.1"/>
    <property type="molecule type" value="Genomic_DNA"/>
</dbReference>
<reference evidence="4" key="2">
    <citation type="submission" date="2020-09" db="EMBL/GenBank/DDBJ databases">
        <authorList>
            <person name="Sun Q."/>
            <person name="Ohkuma M."/>
        </authorList>
    </citation>
    <scope>NUCLEOTIDE SEQUENCE</scope>
    <source>
        <strain evidence="4">JCM 10088</strain>
    </source>
</reference>
<evidence type="ECO:0000313" key="4">
    <source>
        <dbReference type="EMBL" id="GGP21844.1"/>
    </source>
</evidence>
<dbReference type="Gene3D" id="3.40.50.1240">
    <property type="entry name" value="Phosphoglycerate mutase-like"/>
    <property type="match status" value="1"/>
</dbReference>
<dbReference type="SUPFAM" id="SSF53254">
    <property type="entry name" value="Phosphoglycerate mutase-like"/>
    <property type="match status" value="1"/>
</dbReference>
<proteinExistence type="predicted"/>
<dbReference type="InterPro" id="IPR050275">
    <property type="entry name" value="PGM_Phosphatase"/>
</dbReference>
<name>A0A830GVX5_9CREN</name>
<protein>
    <submittedName>
        <fullName evidence="4">Putative phosphoglycerate mutase GpmB</fullName>
    </submittedName>
</protein>
<keyword evidence="1" id="KW-0324">Glycolysis</keyword>
<dbReference type="InterPro" id="IPR001345">
    <property type="entry name" value="PG/BPGM_mutase_AS"/>
</dbReference>
<reference evidence="4" key="1">
    <citation type="journal article" date="2014" name="Int. J. Syst. Evol. Microbiol.">
        <title>Complete genome sequence of Corynebacterium casei LMG S-19264T (=DSM 44701T), isolated from a smear-ripened cheese.</title>
        <authorList>
            <consortium name="US DOE Joint Genome Institute (JGI-PGF)"/>
            <person name="Walter F."/>
            <person name="Albersmeier A."/>
            <person name="Kalinowski J."/>
            <person name="Ruckert C."/>
        </authorList>
    </citation>
    <scope>NUCLEOTIDE SEQUENCE</scope>
    <source>
        <strain evidence="4">JCM 10088</strain>
    </source>
</reference>
<accession>A0A830GVX5</accession>
<evidence type="ECO:0000256" key="1">
    <source>
        <dbReference type="ARBA" id="ARBA00023152"/>
    </source>
</evidence>
<dbReference type="InterPro" id="IPR029033">
    <property type="entry name" value="His_PPase_superfam"/>
</dbReference>
<dbReference type="AlphaFoldDB" id="A0A830GVX5"/>